<keyword evidence="3" id="KW-1185">Reference proteome</keyword>
<accession>A0A3S9B137</accession>
<organism evidence="2 3">
    <name type="scientific">Georhizobium profundi</name>
    <dbReference type="NCBI Taxonomy" id="2341112"/>
    <lineage>
        <taxon>Bacteria</taxon>
        <taxon>Pseudomonadati</taxon>
        <taxon>Pseudomonadota</taxon>
        <taxon>Alphaproteobacteria</taxon>
        <taxon>Hyphomicrobiales</taxon>
        <taxon>Rhizobiaceae</taxon>
        <taxon>Georhizobium</taxon>
    </lineage>
</organism>
<dbReference type="OrthoDB" id="9811032at2"/>
<feature type="transmembrane region" description="Helical" evidence="1">
    <location>
        <begin position="7"/>
        <end position="25"/>
    </location>
</feature>
<feature type="transmembrane region" description="Helical" evidence="1">
    <location>
        <begin position="78"/>
        <end position="98"/>
    </location>
</feature>
<protein>
    <submittedName>
        <fullName evidence="2">Uncharacterized protein</fullName>
    </submittedName>
</protein>
<dbReference type="KEGG" id="abaw:D5400_04660"/>
<evidence type="ECO:0000313" key="3">
    <source>
        <dbReference type="Proteomes" id="UP000268192"/>
    </source>
</evidence>
<feature type="transmembrane region" description="Helical" evidence="1">
    <location>
        <begin position="104"/>
        <end position="124"/>
    </location>
</feature>
<dbReference type="RefSeq" id="WP_126008125.1">
    <property type="nucleotide sequence ID" value="NZ_CP032509.1"/>
</dbReference>
<proteinExistence type="predicted"/>
<name>A0A3S9B137_9HYPH</name>
<evidence type="ECO:0000256" key="1">
    <source>
        <dbReference type="SAM" id="Phobius"/>
    </source>
</evidence>
<dbReference type="AlphaFoldDB" id="A0A3S9B137"/>
<keyword evidence="1" id="KW-0812">Transmembrane</keyword>
<evidence type="ECO:0000313" key="2">
    <source>
        <dbReference type="EMBL" id="AZN70659.1"/>
    </source>
</evidence>
<keyword evidence="1" id="KW-1133">Transmembrane helix</keyword>
<gene>
    <name evidence="2" type="ORF">D5400_04660</name>
</gene>
<feature type="transmembrane region" description="Helical" evidence="1">
    <location>
        <begin position="45"/>
        <end position="66"/>
    </location>
</feature>
<dbReference type="EMBL" id="CP032509">
    <property type="protein sequence ID" value="AZN70659.1"/>
    <property type="molecule type" value="Genomic_DNA"/>
</dbReference>
<reference evidence="2 3" key="1">
    <citation type="submission" date="2018-09" db="EMBL/GenBank/DDBJ databases">
        <title>Marinorhizobium profundi gen. nov., sp. nov., isolated from a deep-sea sediment sample from the New Britain Trench and proposal of Marinorhizobiaceae fam. nov. in the order Rhizobiales of the class Alphaproteobacteria.</title>
        <authorList>
            <person name="Cao J."/>
        </authorList>
    </citation>
    <scope>NUCLEOTIDE SEQUENCE [LARGE SCALE GENOMIC DNA]</scope>
    <source>
        <strain evidence="2 3">WS11</strain>
    </source>
</reference>
<sequence length="137" mass="14808">MLTAFPLMIVPFVLYNIAMFGIVGFGGPEWLASEVTSLQMVSGAVWTLSFGDLIIVIALVMLFAEIVKATRTGPFQIVDHLLSLVVFLVFLIEFLLFQSAATDVFFILTAIAFVDVAAGFTVALRSASRDVSIGLGR</sequence>
<keyword evidence="1" id="KW-0472">Membrane</keyword>
<dbReference type="Proteomes" id="UP000268192">
    <property type="component" value="Chromosome"/>
</dbReference>